<dbReference type="PANTHER" id="PTHR33129">
    <property type="entry name" value="PROTEIN KINASE DOMAIN-CONTAINING PROTEIN-RELATED"/>
    <property type="match status" value="1"/>
</dbReference>
<evidence type="ECO:0000256" key="2">
    <source>
        <dbReference type="SAM" id="Phobius"/>
    </source>
</evidence>
<dbReference type="PANTHER" id="PTHR33129:SF3">
    <property type="entry name" value="HOT SPOT (RHS) PROTEIN, PUTATIVE-RELATED"/>
    <property type="match status" value="1"/>
</dbReference>
<keyword evidence="2" id="KW-1133">Transmembrane helix</keyword>
<comment type="caution">
    <text evidence="3">The sequence shown here is derived from an EMBL/GenBank/DDBJ whole genome shotgun (WGS) entry which is preliminary data.</text>
</comment>
<feature type="region of interest" description="Disordered" evidence="1">
    <location>
        <begin position="154"/>
        <end position="193"/>
    </location>
</feature>
<dbReference type="InterPro" id="IPR052980">
    <property type="entry name" value="Crinkler_effector"/>
</dbReference>
<dbReference type="OrthoDB" id="19861at2759"/>
<evidence type="ECO:0000256" key="1">
    <source>
        <dbReference type="SAM" id="MobiDB-lite"/>
    </source>
</evidence>
<proteinExistence type="predicted"/>
<organism evidence="3 4">
    <name type="scientific">Collybiopsis confluens</name>
    <dbReference type="NCBI Taxonomy" id="2823264"/>
    <lineage>
        <taxon>Eukaryota</taxon>
        <taxon>Fungi</taxon>
        <taxon>Dikarya</taxon>
        <taxon>Basidiomycota</taxon>
        <taxon>Agaricomycotina</taxon>
        <taxon>Agaricomycetes</taxon>
        <taxon>Agaricomycetidae</taxon>
        <taxon>Agaricales</taxon>
        <taxon>Marasmiineae</taxon>
        <taxon>Omphalotaceae</taxon>
        <taxon>Collybiopsis</taxon>
    </lineage>
</organism>
<dbReference type="AlphaFoldDB" id="A0A8H5HUV0"/>
<accession>A0A8H5HUV0</accession>
<reference evidence="3 4" key="1">
    <citation type="journal article" date="2020" name="ISME J.">
        <title>Uncovering the hidden diversity of litter-decomposition mechanisms in mushroom-forming fungi.</title>
        <authorList>
            <person name="Floudas D."/>
            <person name="Bentzer J."/>
            <person name="Ahren D."/>
            <person name="Johansson T."/>
            <person name="Persson P."/>
            <person name="Tunlid A."/>
        </authorList>
    </citation>
    <scope>NUCLEOTIDE SEQUENCE [LARGE SCALE GENOMIC DNA]</scope>
    <source>
        <strain evidence="3 4">CBS 406.79</strain>
    </source>
</reference>
<evidence type="ECO:0000313" key="3">
    <source>
        <dbReference type="EMBL" id="KAF5389912.1"/>
    </source>
</evidence>
<sequence length="826" mass="91358">MYSCLTAMDYNVGSLPSADSVYLGPTIDAANACQCNTVVYSLMSACSLCQNGTLIQFSQGTFNADAAKQDANATESTAAPSSSATTQSKSATSMSQTSSPSTAASSTATVSDSVKSASDPSSNAIGGGVVGGILGVGGLIILAGLFITYRRRRQRSHPQVRSDEEALESPSTPDTPVSPISHATPANMSEAHPGALQNSAEDIEDLTRDFVTPLFTHPTMAALLAAKPKYFQLCDDEIKPIYQKTNIQRQSVTSTLSDLVAPSEMWTFQSDNKTLMVRQEYHDAAIAIIQWVQRAHSVRKYNTDLEHIPFVSTEILKEPLPKYPNPFDGNEKVHTEAGSVIVIGLPGIGKSSFLQYVWAIRTLLNLPTLFAKAEVAYIWVDNKIFTTTGTLTQLDAIVLRNNLPKDTWCLVDSNAKLELVPECITDSGRFFIQAASPRDFRLKWRHKVPFPPVFFVMRDWSLAELVCGLQLQGDHMTTEPALLQEYHDKFGGSARNAYTGARNVERFQSNLQCIASSKVDYDTLIKPIDDQQPRTDDFIAIDPENSHKFLSVFPASDLDRAQFTIRPTSKTVLNIVIGIVSKRLETSEVDLFRRLLLDKTRLGERSMAAFLYNGNFPRYLMNNRTLLCYPMKTGRLRFQDQQTRLWETDVDAQQSIRLTDVPVHYFNASRPPTQWTVGILYVPSLVNFPTMDAFLVRSASHVVMYQATVASTHTFSIEGLKWLAERGFTSAEYVYVSPSSASPASVSLLASIPASLRYKGFKAPHSKDILFPQQTNDIASYGKLDSTLEDSVSTLPVKILRVYHLLLDFKEKATEGEPVPKKPRLN</sequence>
<name>A0A8H5HUV0_9AGAR</name>
<evidence type="ECO:0000313" key="4">
    <source>
        <dbReference type="Proteomes" id="UP000518752"/>
    </source>
</evidence>
<keyword evidence="2" id="KW-0812">Transmembrane</keyword>
<gene>
    <name evidence="3" type="ORF">D9757_003681</name>
</gene>
<dbReference type="Proteomes" id="UP000518752">
    <property type="component" value="Unassembled WGS sequence"/>
</dbReference>
<keyword evidence="4" id="KW-1185">Reference proteome</keyword>
<protein>
    <submittedName>
        <fullName evidence="3">Uncharacterized protein</fullName>
    </submittedName>
</protein>
<dbReference type="EMBL" id="JAACJN010000019">
    <property type="protein sequence ID" value="KAF5389912.1"/>
    <property type="molecule type" value="Genomic_DNA"/>
</dbReference>
<feature type="transmembrane region" description="Helical" evidence="2">
    <location>
        <begin position="124"/>
        <end position="147"/>
    </location>
</feature>
<feature type="region of interest" description="Disordered" evidence="1">
    <location>
        <begin position="73"/>
        <end position="106"/>
    </location>
</feature>
<keyword evidence="2" id="KW-0472">Membrane</keyword>